<dbReference type="Gene3D" id="3.50.50.60">
    <property type="entry name" value="FAD/NAD(P)-binding domain"/>
    <property type="match status" value="2"/>
</dbReference>
<evidence type="ECO:0000256" key="1">
    <source>
        <dbReference type="ARBA" id="ARBA00009183"/>
    </source>
</evidence>
<evidence type="ECO:0000256" key="4">
    <source>
        <dbReference type="ARBA" id="ARBA00023002"/>
    </source>
</evidence>
<dbReference type="InterPro" id="IPR020946">
    <property type="entry name" value="Flavin_mOase-like"/>
</dbReference>
<reference evidence="5 6" key="1">
    <citation type="journal article" date="2019" name="Nat. Ecol. Evol.">
        <title>Megaphylogeny resolves global patterns of mushroom evolution.</title>
        <authorList>
            <person name="Varga T."/>
            <person name="Krizsan K."/>
            <person name="Foldi C."/>
            <person name="Dima B."/>
            <person name="Sanchez-Garcia M."/>
            <person name="Sanchez-Ramirez S."/>
            <person name="Szollosi G.J."/>
            <person name="Szarkandi J.G."/>
            <person name="Papp V."/>
            <person name="Albert L."/>
            <person name="Andreopoulos W."/>
            <person name="Angelini C."/>
            <person name="Antonin V."/>
            <person name="Barry K.W."/>
            <person name="Bougher N.L."/>
            <person name="Buchanan P."/>
            <person name="Buyck B."/>
            <person name="Bense V."/>
            <person name="Catcheside P."/>
            <person name="Chovatia M."/>
            <person name="Cooper J."/>
            <person name="Damon W."/>
            <person name="Desjardin D."/>
            <person name="Finy P."/>
            <person name="Geml J."/>
            <person name="Haridas S."/>
            <person name="Hughes K."/>
            <person name="Justo A."/>
            <person name="Karasinski D."/>
            <person name="Kautmanova I."/>
            <person name="Kiss B."/>
            <person name="Kocsube S."/>
            <person name="Kotiranta H."/>
            <person name="LaButti K.M."/>
            <person name="Lechner B.E."/>
            <person name="Liimatainen K."/>
            <person name="Lipzen A."/>
            <person name="Lukacs Z."/>
            <person name="Mihaltcheva S."/>
            <person name="Morgado L.N."/>
            <person name="Niskanen T."/>
            <person name="Noordeloos M.E."/>
            <person name="Ohm R.A."/>
            <person name="Ortiz-Santana B."/>
            <person name="Ovrebo C."/>
            <person name="Racz N."/>
            <person name="Riley R."/>
            <person name="Savchenko A."/>
            <person name="Shiryaev A."/>
            <person name="Soop K."/>
            <person name="Spirin V."/>
            <person name="Szebenyi C."/>
            <person name="Tomsovsky M."/>
            <person name="Tulloss R.E."/>
            <person name="Uehling J."/>
            <person name="Grigoriev I.V."/>
            <person name="Vagvolgyi C."/>
            <person name="Papp T."/>
            <person name="Martin F.M."/>
            <person name="Miettinen O."/>
            <person name="Hibbett D.S."/>
            <person name="Nagy L.G."/>
        </authorList>
    </citation>
    <scope>NUCLEOTIDE SEQUENCE [LARGE SCALE GENOMIC DNA]</scope>
    <source>
        <strain evidence="5 6">CBS 962.96</strain>
    </source>
</reference>
<dbReference type="Proteomes" id="UP000297245">
    <property type="component" value="Unassembled WGS sequence"/>
</dbReference>
<dbReference type="EMBL" id="ML179222">
    <property type="protein sequence ID" value="THU94514.1"/>
    <property type="molecule type" value="Genomic_DNA"/>
</dbReference>
<organism evidence="5 6">
    <name type="scientific">Dendrothele bispora (strain CBS 962.96)</name>
    <dbReference type="NCBI Taxonomy" id="1314807"/>
    <lineage>
        <taxon>Eukaryota</taxon>
        <taxon>Fungi</taxon>
        <taxon>Dikarya</taxon>
        <taxon>Basidiomycota</taxon>
        <taxon>Agaricomycotina</taxon>
        <taxon>Agaricomycetes</taxon>
        <taxon>Agaricomycetidae</taxon>
        <taxon>Agaricales</taxon>
        <taxon>Agaricales incertae sedis</taxon>
        <taxon>Dendrothele</taxon>
    </lineage>
</organism>
<dbReference type="AlphaFoldDB" id="A0A4S8LXV1"/>
<accession>A0A4S8LXV1</accession>
<proteinExistence type="inferred from homology"/>
<evidence type="ECO:0000256" key="3">
    <source>
        <dbReference type="ARBA" id="ARBA00022827"/>
    </source>
</evidence>
<keyword evidence="3" id="KW-0274">FAD</keyword>
<keyword evidence="4" id="KW-0560">Oxidoreductase</keyword>
<dbReference type="GO" id="GO:0050661">
    <property type="term" value="F:NADP binding"/>
    <property type="evidence" value="ECO:0007669"/>
    <property type="project" value="InterPro"/>
</dbReference>
<keyword evidence="6" id="KW-1185">Reference proteome</keyword>
<sequence>MGSVNSGPTNRRDDDFKEVCVVGGGPAGLAALKTILDTPEFKKGLWKPTAFETREGLGGVWLPSPPTPVSNSPSSNPTITSTYPYPPTAYPQTPLYDSLTTNLPHPVMAFPSFHFPPSTPLFPKAAAVEKYLEDYANWWNLTRFVQFGTKVEEVTRNTNLEGGQKEWTVRVRRTSATSSSLSNQEHERQEQEHQFDYIFVCNGHYQIPRFPSETLCPGIGQWLKKGKAMHSVWYRNPSSLRVPIPGATGSLATDQGNGSKEHRKLRIVVIGSGPSGNDISAELTQEERVESVFWSFSGGQEETEPEAEEGGVVSQSQSLKPKLRKRGRILSFRDVEAGKVIFTGIGGVVVEKAIDLIILATGYKISFPFFRNDEVLKEGGVMPPLLPQDERDSTEWKKDLWNSTYHVFPLARHVFPLSLSSSLSAPSLSRSTSSPLPPTIAFLGLPVRVAPFPLLEAQAVAAVRVFGSSSSQGTVQQPIWNAEKEWKGVMERYERLLSQAAQLGLHGPVQVNHHVSEEPSRIQLSIAAAWHRFEEEEQFDYRDELWEFGLDAYDSGSSIEPPVKVQPWERRMYAQKALLRKYWVHLETHAPDEAEEWVKGVGSVGGKYSHGQGGEESRREWEEMLEKMVVKAEKWEEEVGNRGGE</sequence>
<dbReference type="PANTHER" id="PTHR23023">
    <property type="entry name" value="DIMETHYLANILINE MONOOXYGENASE"/>
    <property type="match status" value="1"/>
</dbReference>
<name>A0A4S8LXV1_DENBC</name>
<comment type="similarity">
    <text evidence="1">Belongs to the FMO family.</text>
</comment>
<dbReference type="OrthoDB" id="66881at2759"/>
<dbReference type="GO" id="GO:0004499">
    <property type="term" value="F:N,N-dimethylaniline monooxygenase activity"/>
    <property type="evidence" value="ECO:0007669"/>
    <property type="project" value="InterPro"/>
</dbReference>
<evidence type="ECO:0000313" key="6">
    <source>
        <dbReference type="Proteomes" id="UP000297245"/>
    </source>
</evidence>
<keyword evidence="2" id="KW-0285">Flavoprotein</keyword>
<dbReference type="GO" id="GO:0050660">
    <property type="term" value="F:flavin adenine dinucleotide binding"/>
    <property type="evidence" value="ECO:0007669"/>
    <property type="project" value="InterPro"/>
</dbReference>
<dbReference type="InterPro" id="IPR050346">
    <property type="entry name" value="FMO-like"/>
</dbReference>
<evidence type="ECO:0000313" key="5">
    <source>
        <dbReference type="EMBL" id="THU94514.1"/>
    </source>
</evidence>
<dbReference type="Pfam" id="PF00743">
    <property type="entry name" value="FMO-like"/>
    <property type="match status" value="1"/>
</dbReference>
<gene>
    <name evidence="5" type="ORF">K435DRAFT_157249</name>
</gene>
<dbReference type="InterPro" id="IPR036188">
    <property type="entry name" value="FAD/NAD-bd_sf"/>
</dbReference>
<dbReference type="SUPFAM" id="SSF51905">
    <property type="entry name" value="FAD/NAD(P)-binding domain"/>
    <property type="match status" value="2"/>
</dbReference>
<protein>
    <submittedName>
        <fullName evidence="5">FAD/NAD(P)-binding domain-containing protein</fullName>
    </submittedName>
</protein>
<evidence type="ECO:0000256" key="2">
    <source>
        <dbReference type="ARBA" id="ARBA00022630"/>
    </source>
</evidence>